<evidence type="ECO:0000259" key="8">
    <source>
        <dbReference type="PROSITE" id="PS50046"/>
    </source>
</evidence>
<evidence type="ECO:0000256" key="5">
    <source>
        <dbReference type="ARBA" id="ARBA00022840"/>
    </source>
</evidence>
<organism evidence="9 10">
    <name type="scientific">Acaromyces ingoldii</name>
    <dbReference type="NCBI Taxonomy" id="215250"/>
    <lineage>
        <taxon>Eukaryota</taxon>
        <taxon>Fungi</taxon>
        <taxon>Dikarya</taxon>
        <taxon>Basidiomycota</taxon>
        <taxon>Ustilaginomycotina</taxon>
        <taxon>Exobasidiomycetes</taxon>
        <taxon>Exobasidiales</taxon>
        <taxon>Cryptobasidiaceae</taxon>
        <taxon>Acaromyces</taxon>
    </lineage>
</organism>
<dbReference type="PANTHER" id="PTHR43065">
    <property type="entry name" value="SENSOR HISTIDINE KINASE"/>
    <property type="match status" value="1"/>
</dbReference>
<dbReference type="GO" id="GO:0005524">
    <property type="term" value="F:ATP binding"/>
    <property type="evidence" value="ECO:0007669"/>
    <property type="project" value="UniProtKB-KW"/>
</dbReference>
<feature type="compositionally biased region" description="Polar residues" evidence="7">
    <location>
        <begin position="221"/>
        <end position="235"/>
    </location>
</feature>
<dbReference type="InterPro" id="IPR043150">
    <property type="entry name" value="Phytochrome_PHY_sf"/>
</dbReference>
<dbReference type="Gene3D" id="3.30.450.20">
    <property type="entry name" value="PAS domain"/>
    <property type="match status" value="1"/>
</dbReference>
<keyword evidence="10" id="KW-1185">Reference proteome</keyword>
<dbReference type="SUPFAM" id="SSF55785">
    <property type="entry name" value="PYP-like sensor domain (PAS domain)"/>
    <property type="match status" value="1"/>
</dbReference>
<evidence type="ECO:0000256" key="4">
    <source>
        <dbReference type="ARBA" id="ARBA00022777"/>
    </source>
</evidence>
<evidence type="ECO:0000256" key="7">
    <source>
        <dbReference type="SAM" id="MobiDB-lite"/>
    </source>
</evidence>
<evidence type="ECO:0000256" key="1">
    <source>
        <dbReference type="ARBA" id="ARBA00022553"/>
    </source>
</evidence>
<dbReference type="InterPro" id="IPR035965">
    <property type="entry name" value="PAS-like_dom_sf"/>
</dbReference>
<feature type="domain" description="Phytochrome chromophore attachment site" evidence="8">
    <location>
        <begin position="429"/>
        <end position="591"/>
    </location>
</feature>
<dbReference type="SMART" id="SM00065">
    <property type="entry name" value="GAF"/>
    <property type="match status" value="1"/>
</dbReference>
<keyword evidence="5" id="KW-0067">ATP-binding</keyword>
<keyword evidence="2" id="KW-0808">Transferase</keyword>
<feature type="region of interest" description="Disordered" evidence="7">
    <location>
        <begin position="116"/>
        <end position="138"/>
    </location>
</feature>
<dbReference type="InterPro" id="IPR029016">
    <property type="entry name" value="GAF-like_dom_sf"/>
</dbReference>
<evidence type="ECO:0000313" key="10">
    <source>
        <dbReference type="Proteomes" id="UP000245768"/>
    </source>
</evidence>
<evidence type="ECO:0000313" key="9">
    <source>
        <dbReference type="EMBL" id="PWN86784.1"/>
    </source>
</evidence>
<dbReference type="EMBL" id="KZ819642">
    <property type="protein sequence ID" value="PWN86784.1"/>
    <property type="molecule type" value="Genomic_DNA"/>
</dbReference>
<dbReference type="InterPro" id="IPR003018">
    <property type="entry name" value="GAF"/>
</dbReference>
<accession>A0A316YD58</accession>
<name>A0A316YD58_9BASI</name>
<evidence type="ECO:0000256" key="2">
    <source>
        <dbReference type="ARBA" id="ARBA00022679"/>
    </source>
</evidence>
<dbReference type="InParanoid" id="A0A316YD58"/>
<sequence>MQLAKTASQFSKTSPNLLDEGNEDLSQSNLRSPNKGGGGENVDFDSSDSGSGSSAGNKTVREGIGLVSSSVGSGYLPSSGQDATVSQTNVWSSNSSAKVSNAMPTLNDMVHRRSRVSELEQESMTSASRDGDSSHRIDDPSHNFGFIQSFGCLIAVREADDEGSLEVRQCSENTEKILGLSPAYLFSLNSFLDCLDDDQAEYLRDHIEALSEPQDKETESDPSVFQLNGWSQGETGTRKRWDCWCAAHCVATTRKDEPEVNVQPKPIIALEFELVHDKVNPLAHFLPQQLFKEKESEAEAGPNRLTRLASSASLDEIREPSATVAVDSVVALNEVPIEGTPKAVVNSEHKPYLPASENPAELRNPLSRPSKAVDHPRRSAAGQANEHRFRPGRTRSSQNPIKNLGEGRSMLDMFGILSQVNGRMQAQNDIQDLFTVAVSAIRELTGFSRAVLYRFDQRWNSQVVHKLLDWNQKNEPYKGVHSPDIDISKQAQNLCKINKIQVLYDRDLHPAKLICKDVIELRRPIDTSRCFLLAVRPNRLRHLARMGVRASMSVSITAFNQLWGFLALHTYDAKGRRVSFPMRQLCRLLGDSIARNIERLTHTKHLSVSSPTKALRTDVNTSKLLISNAAELLVHFDAEFGALALGDEMDVLGPPNVEPEVVDIARYLQSKKFRRVVISEHISADFPDLALSNDSSKDITSLLLIPLSETGADFIVFFR</sequence>
<dbReference type="PROSITE" id="PS50046">
    <property type="entry name" value="PHYTOCHROME_2"/>
    <property type="match status" value="1"/>
</dbReference>
<dbReference type="Proteomes" id="UP000245768">
    <property type="component" value="Unassembled WGS sequence"/>
</dbReference>
<dbReference type="Gene3D" id="3.30.450.270">
    <property type="match status" value="1"/>
</dbReference>
<keyword evidence="6" id="KW-0902">Two-component regulatory system</keyword>
<dbReference type="GO" id="GO:0000160">
    <property type="term" value="P:phosphorelay signal transduction system"/>
    <property type="evidence" value="ECO:0007669"/>
    <property type="project" value="UniProtKB-KW"/>
</dbReference>
<gene>
    <name evidence="9" type="ORF">FA10DRAFT_199939</name>
</gene>
<keyword evidence="4" id="KW-0418">Kinase</keyword>
<protein>
    <recommendedName>
        <fullName evidence="8">Phytochrome chromophore attachment site domain-containing protein</fullName>
    </recommendedName>
</protein>
<keyword evidence="3" id="KW-0547">Nucleotide-binding</keyword>
<feature type="region of interest" description="Disordered" evidence="7">
    <location>
        <begin position="1"/>
        <end position="60"/>
    </location>
</feature>
<dbReference type="AlphaFoldDB" id="A0A316YD58"/>
<dbReference type="InterPro" id="IPR013654">
    <property type="entry name" value="PAS_2"/>
</dbReference>
<dbReference type="GO" id="GO:0016301">
    <property type="term" value="F:kinase activity"/>
    <property type="evidence" value="ECO:0007669"/>
    <property type="project" value="UniProtKB-KW"/>
</dbReference>
<dbReference type="OrthoDB" id="2015534at2759"/>
<feature type="compositionally biased region" description="Basic and acidic residues" evidence="7">
    <location>
        <begin position="129"/>
        <end position="138"/>
    </location>
</feature>
<dbReference type="GO" id="GO:0006355">
    <property type="term" value="P:regulation of DNA-templated transcription"/>
    <property type="evidence" value="ECO:0007669"/>
    <property type="project" value="InterPro"/>
</dbReference>
<dbReference type="InterPro" id="IPR016132">
    <property type="entry name" value="Phyto_chromo_attachment"/>
</dbReference>
<dbReference type="PANTHER" id="PTHR43065:SF10">
    <property type="entry name" value="PEROXIDE STRESS-ACTIVATED HISTIDINE KINASE MAK3"/>
    <property type="match status" value="1"/>
</dbReference>
<reference evidence="9 10" key="1">
    <citation type="journal article" date="2018" name="Mol. Biol. Evol.">
        <title>Broad Genomic Sampling Reveals a Smut Pathogenic Ancestry of the Fungal Clade Ustilaginomycotina.</title>
        <authorList>
            <person name="Kijpornyongpan T."/>
            <person name="Mondo S.J."/>
            <person name="Barry K."/>
            <person name="Sandor L."/>
            <person name="Lee J."/>
            <person name="Lipzen A."/>
            <person name="Pangilinan J."/>
            <person name="LaButti K."/>
            <person name="Hainaut M."/>
            <person name="Henrissat B."/>
            <person name="Grigoriev I.V."/>
            <person name="Spatafora J.W."/>
            <person name="Aime M.C."/>
        </authorList>
    </citation>
    <scope>NUCLEOTIDE SEQUENCE [LARGE SCALE GENOMIC DNA]</scope>
    <source>
        <strain evidence="9 10">MCA 4198</strain>
    </source>
</reference>
<evidence type="ECO:0000256" key="6">
    <source>
        <dbReference type="ARBA" id="ARBA00023012"/>
    </source>
</evidence>
<feature type="region of interest" description="Disordered" evidence="7">
    <location>
        <begin position="342"/>
        <end position="404"/>
    </location>
</feature>
<dbReference type="Pfam" id="PF01590">
    <property type="entry name" value="GAF"/>
    <property type="match status" value="1"/>
</dbReference>
<feature type="region of interest" description="Disordered" evidence="7">
    <location>
        <begin position="211"/>
        <end position="236"/>
    </location>
</feature>
<dbReference type="Pfam" id="PF08446">
    <property type="entry name" value="PAS_2"/>
    <property type="match status" value="1"/>
</dbReference>
<evidence type="ECO:0000256" key="3">
    <source>
        <dbReference type="ARBA" id="ARBA00022741"/>
    </source>
</evidence>
<feature type="compositionally biased region" description="Polar residues" evidence="7">
    <location>
        <begin position="1"/>
        <end position="16"/>
    </location>
</feature>
<dbReference type="Gene3D" id="3.30.450.40">
    <property type="match status" value="1"/>
</dbReference>
<dbReference type="SUPFAM" id="SSF55781">
    <property type="entry name" value="GAF domain-like"/>
    <property type="match status" value="2"/>
</dbReference>
<proteinExistence type="predicted"/>
<dbReference type="GeneID" id="37040350"/>
<dbReference type="STRING" id="215250.A0A316YD58"/>
<dbReference type="RefSeq" id="XP_025373982.1">
    <property type="nucleotide sequence ID" value="XM_025518434.1"/>
</dbReference>
<keyword evidence="1" id="KW-0597">Phosphoprotein</keyword>